<dbReference type="EMBL" id="JACASE010000017">
    <property type="protein sequence ID" value="KAF6397166.1"/>
    <property type="molecule type" value="Genomic_DNA"/>
</dbReference>
<dbReference type="Proteomes" id="UP000593571">
    <property type="component" value="Unassembled WGS sequence"/>
</dbReference>
<evidence type="ECO:0000313" key="2">
    <source>
        <dbReference type="Proteomes" id="UP000593571"/>
    </source>
</evidence>
<dbReference type="AlphaFoldDB" id="A0A7J8BFE7"/>
<proteinExistence type="predicted"/>
<gene>
    <name evidence="1" type="ORF">HJG63_009828</name>
</gene>
<evidence type="ECO:0000313" key="1">
    <source>
        <dbReference type="EMBL" id="KAF6397166.1"/>
    </source>
</evidence>
<reference evidence="1 2" key="1">
    <citation type="journal article" date="2020" name="Nature">
        <title>Six reference-quality genomes reveal evolution of bat adaptations.</title>
        <authorList>
            <person name="Jebb D."/>
            <person name="Huang Z."/>
            <person name="Pippel M."/>
            <person name="Hughes G.M."/>
            <person name="Lavrichenko K."/>
            <person name="Devanna P."/>
            <person name="Winkler S."/>
            <person name="Jermiin L.S."/>
            <person name="Skirmuntt E.C."/>
            <person name="Katzourakis A."/>
            <person name="Burkitt-Gray L."/>
            <person name="Ray D.A."/>
            <person name="Sullivan K.A.M."/>
            <person name="Roscito J.G."/>
            <person name="Kirilenko B.M."/>
            <person name="Davalos L.M."/>
            <person name="Corthals A.P."/>
            <person name="Power M.L."/>
            <person name="Jones G."/>
            <person name="Ransome R.D."/>
            <person name="Dechmann D.K.N."/>
            <person name="Locatelli A.G."/>
            <person name="Puechmaille S.J."/>
            <person name="Fedrigo O."/>
            <person name="Jarvis E.D."/>
            <person name="Hiller M."/>
            <person name="Vernes S.C."/>
            <person name="Myers E.W."/>
            <person name="Teeling E.C."/>
        </authorList>
    </citation>
    <scope>NUCLEOTIDE SEQUENCE [LARGE SCALE GENOMIC DNA]</scope>
    <source>
        <strain evidence="1">MRouAeg1</strain>
        <tissue evidence="1">Muscle</tissue>
    </source>
</reference>
<sequence length="152" mass="16717">MGSPVPISHTRTGPRLLAPAKSCRGREVRPLTPRRSNINEGRLLSLGLYQMAPRVCASQSSFRSGLSSHKTGTELDFTRVQGTSYGDPKLLNYCRQMSTRAGVQRNLRARRSTFSLVTPNGFLASFAGLRSATRTWGETLSGPKEFRADQMA</sequence>
<keyword evidence="2" id="KW-1185">Reference proteome</keyword>
<organism evidence="1 2">
    <name type="scientific">Rousettus aegyptiacus</name>
    <name type="common">Egyptian fruit bat</name>
    <name type="synonym">Pteropus aegyptiacus</name>
    <dbReference type="NCBI Taxonomy" id="9407"/>
    <lineage>
        <taxon>Eukaryota</taxon>
        <taxon>Metazoa</taxon>
        <taxon>Chordata</taxon>
        <taxon>Craniata</taxon>
        <taxon>Vertebrata</taxon>
        <taxon>Euteleostomi</taxon>
        <taxon>Mammalia</taxon>
        <taxon>Eutheria</taxon>
        <taxon>Laurasiatheria</taxon>
        <taxon>Chiroptera</taxon>
        <taxon>Yinpterochiroptera</taxon>
        <taxon>Pteropodoidea</taxon>
        <taxon>Pteropodidae</taxon>
        <taxon>Rousettinae</taxon>
        <taxon>Rousettus</taxon>
    </lineage>
</organism>
<comment type="caution">
    <text evidence="1">The sequence shown here is derived from an EMBL/GenBank/DDBJ whole genome shotgun (WGS) entry which is preliminary data.</text>
</comment>
<protein>
    <submittedName>
        <fullName evidence="1">Uncharacterized protein</fullName>
    </submittedName>
</protein>
<accession>A0A7J8BFE7</accession>
<name>A0A7J8BFE7_ROUAE</name>